<name>A0ABU9KAQ0_9BACI</name>
<feature type="domain" description="HAMP" evidence="9">
    <location>
        <begin position="183"/>
        <end position="236"/>
    </location>
</feature>
<keyword evidence="11" id="KW-1185">Reference proteome</keyword>
<protein>
    <submittedName>
        <fullName evidence="10">Methyl-accepting chemotaxis protein</fullName>
    </submittedName>
</protein>
<reference evidence="10 11" key="1">
    <citation type="submission" date="2024-04" db="EMBL/GenBank/DDBJ databases">
        <title>Bacillus oryzaecorticis sp. nov., a moderately halophilic bacterium isolated from rice husks.</title>
        <authorList>
            <person name="Zhu H.-S."/>
        </authorList>
    </citation>
    <scope>NUCLEOTIDE SEQUENCE [LARGE SCALE GENOMIC DNA]</scope>
    <source>
        <strain evidence="10 11">ZC255</strain>
    </source>
</reference>
<evidence type="ECO:0000256" key="3">
    <source>
        <dbReference type="ARBA" id="ARBA00023136"/>
    </source>
</evidence>
<keyword evidence="3 7" id="KW-0472">Membrane</keyword>
<dbReference type="Gene3D" id="1.10.8.500">
    <property type="entry name" value="HAMP domain in histidine kinase"/>
    <property type="match status" value="1"/>
</dbReference>
<dbReference type="Gene3D" id="1.10.287.950">
    <property type="entry name" value="Methyl-accepting chemotaxis protein"/>
    <property type="match status" value="1"/>
</dbReference>
<dbReference type="EMBL" id="JBBYAF010000019">
    <property type="protein sequence ID" value="MEL3972831.1"/>
    <property type="molecule type" value="Genomic_DNA"/>
</dbReference>
<comment type="similarity">
    <text evidence="5">Belongs to the methyl-accepting chemotaxis (MCP) protein family.</text>
</comment>
<evidence type="ECO:0000259" key="9">
    <source>
        <dbReference type="PROSITE" id="PS50885"/>
    </source>
</evidence>
<accession>A0ABU9KAQ0</accession>
<comment type="subcellular location">
    <subcellularLocation>
        <location evidence="1">Cell membrane</location>
    </subcellularLocation>
</comment>
<keyword evidence="7" id="KW-0812">Transmembrane</keyword>
<keyword evidence="4 6" id="KW-0807">Transducer</keyword>
<evidence type="ECO:0000256" key="4">
    <source>
        <dbReference type="ARBA" id="ARBA00023224"/>
    </source>
</evidence>
<keyword evidence="7" id="KW-1133">Transmembrane helix</keyword>
<dbReference type="PROSITE" id="PS50885">
    <property type="entry name" value="HAMP"/>
    <property type="match status" value="1"/>
</dbReference>
<dbReference type="Pfam" id="PF00672">
    <property type="entry name" value="HAMP"/>
    <property type="match status" value="1"/>
</dbReference>
<dbReference type="SMART" id="SM00304">
    <property type="entry name" value="HAMP"/>
    <property type="match status" value="1"/>
</dbReference>
<evidence type="ECO:0000256" key="2">
    <source>
        <dbReference type="ARBA" id="ARBA00022475"/>
    </source>
</evidence>
<proteinExistence type="inferred from homology"/>
<feature type="domain" description="Methyl-accepting transducer" evidence="8">
    <location>
        <begin position="255"/>
        <end position="505"/>
    </location>
</feature>
<organism evidence="10 11">
    <name type="scientific">Rossellomorea oryzaecorticis</name>
    <dbReference type="NCBI Taxonomy" id="1396505"/>
    <lineage>
        <taxon>Bacteria</taxon>
        <taxon>Bacillati</taxon>
        <taxon>Bacillota</taxon>
        <taxon>Bacilli</taxon>
        <taxon>Bacillales</taxon>
        <taxon>Bacillaceae</taxon>
        <taxon>Rossellomorea</taxon>
    </lineage>
</organism>
<dbReference type="CDD" id="cd06225">
    <property type="entry name" value="HAMP"/>
    <property type="match status" value="1"/>
</dbReference>
<dbReference type="InterPro" id="IPR004089">
    <property type="entry name" value="MCPsignal_dom"/>
</dbReference>
<dbReference type="InterPro" id="IPR003660">
    <property type="entry name" value="HAMP_dom"/>
</dbReference>
<evidence type="ECO:0000256" key="1">
    <source>
        <dbReference type="ARBA" id="ARBA00004236"/>
    </source>
</evidence>
<dbReference type="PROSITE" id="PS50111">
    <property type="entry name" value="CHEMOTAXIS_TRANSDUC_2"/>
    <property type="match status" value="1"/>
</dbReference>
<dbReference type="SMART" id="SM00283">
    <property type="entry name" value="MA"/>
    <property type="match status" value="1"/>
</dbReference>
<dbReference type="PANTHER" id="PTHR32089:SF112">
    <property type="entry name" value="LYSOZYME-LIKE PROTEIN-RELATED"/>
    <property type="match status" value="1"/>
</dbReference>
<feature type="transmembrane region" description="Helical" evidence="7">
    <location>
        <begin position="159"/>
        <end position="186"/>
    </location>
</feature>
<gene>
    <name evidence="10" type="ORF">AAEO50_11105</name>
</gene>
<dbReference type="Pfam" id="PF00015">
    <property type="entry name" value="MCPsignal"/>
    <property type="match status" value="1"/>
</dbReference>
<keyword evidence="2" id="KW-1003">Cell membrane</keyword>
<evidence type="ECO:0000256" key="6">
    <source>
        <dbReference type="PROSITE-ProRule" id="PRU00284"/>
    </source>
</evidence>
<dbReference type="Proteomes" id="UP001389717">
    <property type="component" value="Unassembled WGS sequence"/>
</dbReference>
<evidence type="ECO:0000256" key="7">
    <source>
        <dbReference type="SAM" id="Phobius"/>
    </source>
</evidence>
<evidence type="ECO:0000259" key="8">
    <source>
        <dbReference type="PROSITE" id="PS50111"/>
    </source>
</evidence>
<dbReference type="SUPFAM" id="SSF58104">
    <property type="entry name" value="Methyl-accepting chemotaxis protein (MCP) signaling domain"/>
    <property type="match status" value="1"/>
</dbReference>
<dbReference type="PANTHER" id="PTHR32089">
    <property type="entry name" value="METHYL-ACCEPTING CHEMOTAXIS PROTEIN MCPB"/>
    <property type="match status" value="1"/>
</dbReference>
<evidence type="ECO:0000313" key="11">
    <source>
        <dbReference type="Proteomes" id="UP001389717"/>
    </source>
</evidence>
<sequence>MVMLFTVVVTGAIIGSLSYTHSKKNAIHLMEQRLEREVTSINDIAQSLMLLYVGNPDQFEKQLNKIIKKQDSALIQDDLKGEYFLVQDQKATPFAVSKNTKLQFPEELIEEIEKNEKGTVQRTINGKKYTLAYHTIQELQGEYVIVIPQENYMKGVYSIAVYTIFTIVFCVLAAYIIVMIIVNRLVSPIAELREAMKKIRDSDLRTPISINTSVPEIKSLQKSFQLMIEKMRGLFFNIHQTTEHLYNTGSKLQLSSGELLEENARMMEIVRMVKIGAEETAGTSEESVHHFYEMKGSVESVFAHMDNVLSKTKNMNRSAGDGERHVDQMVYGMKNFSEELTSMTEVIENVHHHSKSIVSVISLIHQIAEQTKLLALNATIEAARAGEAGRGFAVVANEVKKLADQSANATGNISDTIHRMKAITEQAASQFSLFSTEFHKQINEATGTKESFDLVKKDIGEVTKVLESMRNDLRFLQISLPKVENSTDAFSSVAQETLAGTEGMMTAFNDQFRKLDSTFKIGEELLVNSDDLKKISQQMTV</sequence>
<dbReference type="Gene3D" id="3.30.450.20">
    <property type="entry name" value="PAS domain"/>
    <property type="match status" value="1"/>
</dbReference>
<evidence type="ECO:0000313" key="10">
    <source>
        <dbReference type="EMBL" id="MEL3972831.1"/>
    </source>
</evidence>
<evidence type="ECO:0000256" key="5">
    <source>
        <dbReference type="ARBA" id="ARBA00029447"/>
    </source>
</evidence>
<comment type="caution">
    <text evidence="10">The sequence shown here is derived from an EMBL/GenBank/DDBJ whole genome shotgun (WGS) entry which is preliminary data.</text>
</comment>